<dbReference type="InParanoid" id="A5DTL2"/>
<accession>A5DTL2</accession>
<organism evidence="2 3">
    <name type="scientific">Lodderomyces elongisporus (strain ATCC 11503 / CBS 2605 / JCM 1781 / NBRC 1676 / NRRL YB-4239)</name>
    <name type="common">Yeast</name>
    <name type="synonym">Saccharomyces elongisporus</name>
    <dbReference type="NCBI Taxonomy" id="379508"/>
    <lineage>
        <taxon>Eukaryota</taxon>
        <taxon>Fungi</taxon>
        <taxon>Dikarya</taxon>
        <taxon>Ascomycota</taxon>
        <taxon>Saccharomycotina</taxon>
        <taxon>Pichiomycetes</taxon>
        <taxon>Debaryomycetaceae</taxon>
        <taxon>Candida/Lodderomyces clade</taxon>
        <taxon>Lodderomyces</taxon>
    </lineage>
</organism>
<proteinExistence type="predicted"/>
<protein>
    <submittedName>
        <fullName evidence="2">Uncharacterized protein</fullName>
    </submittedName>
</protein>
<evidence type="ECO:0000313" key="2">
    <source>
        <dbReference type="EMBL" id="EDK42520.1"/>
    </source>
</evidence>
<keyword evidence="1" id="KW-0812">Transmembrane</keyword>
<name>A5DTL2_LODEL</name>
<evidence type="ECO:0000256" key="1">
    <source>
        <dbReference type="SAM" id="Phobius"/>
    </source>
</evidence>
<gene>
    <name evidence="2" type="ORF">LELG_00698</name>
</gene>
<keyword evidence="3" id="KW-1185">Reference proteome</keyword>
<sequence>MCAILQTETNRQRQERQERETHTIALTSFLSFLSCFIIIIIIIIIVIILKLTTIVAEHSKNYTGRESKTKNQEWRWFNGCAVGKGGGVEEGLEKIYTSNSFALSAKCRMCRMCRTCEAYVWVQKGNNKRILNKKNFQLSICLFWGLVELKGGGKREVGSVGREELILLL</sequence>
<keyword evidence="1" id="KW-1133">Transmembrane helix</keyword>
<dbReference type="HOGENOM" id="CLU_1578810_0_0_1"/>
<dbReference type="EMBL" id="CH981524">
    <property type="protein sequence ID" value="EDK42520.1"/>
    <property type="molecule type" value="Genomic_DNA"/>
</dbReference>
<feature type="transmembrane region" description="Helical" evidence="1">
    <location>
        <begin position="23"/>
        <end position="49"/>
    </location>
</feature>
<keyword evidence="1" id="KW-0472">Membrane</keyword>
<dbReference type="Proteomes" id="UP000001996">
    <property type="component" value="Unassembled WGS sequence"/>
</dbReference>
<dbReference type="AlphaFoldDB" id="A5DTL2"/>
<evidence type="ECO:0000313" key="3">
    <source>
        <dbReference type="Proteomes" id="UP000001996"/>
    </source>
</evidence>
<reference evidence="2 3" key="1">
    <citation type="journal article" date="2009" name="Nature">
        <title>Evolution of pathogenicity and sexual reproduction in eight Candida genomes.</title>
        <authorList>
            <person name="Butler G."/>
            <person name="Rasmussen M.D."/>
            <person name="Lin M.F."/>
            <person name="Santos M.A."/>
            <person name="Sakthikumar S."/>
            <person name="Munro C.A."/>
            <person name="Rheinbay E."/>
            <person name="Grabherr M."/>
            <person name="Forche A."/>
            <person name="Reedy J.L."/>
            <person name="Agrafioti I."/>
            <person name="Arnaud M.B."/>
            <person name="Bates S."/>
            <person name="Brown A.J."/>
            <person name="Brunke S."/>
            <person name="Costanzo M.C."/>
            <person name="Fitzpatrick D.A."/>
            <person name="de Groot P.W."/>
            <person name="Harris D."/>
            <person name="Hoyer L.L."/>
            <person name="Hube B."/>
            <person name="Klis F.M."/>
            <person name="Kodira C."/>
            <person name="Lennard N."/>
            <person name="Logue M.E."/>
            <person name="Martin R."/>
            <person name="Neiman A.M."/>
            <person name="Nikolaou E."/>
            <person name="Quail M.A."/>
            <person name="Quinn J."/>
            <person name="Santos M.C."/>
            <person name="Schmitzberger F.F."/>
            <person name="Sherlock G."/>
            <person name="Shah P."/>
            <person name="Silverstein K.A."/>
            <person name="Skrzypek M.S."/>
            <person name="Soll D."/>
            <person name="Staggs R."/>
            <person name="Stansfield I."/>
            <person name="Stumpf M.P."/>
            <person name="Sudbery P.E."/>
            <person name="Srikantha T."/>
            <person name="Zeng Q."/>
            <person name="Berman J."/>
            <person name="Berriman M."/>
            <person name="Heitman J."/>
            <person name="Gow N.A."/>
            <person name="Lorenz M.C."/>
            <person name="Birren B.W."/>
            <person name="Kellis M."/>
            <person name="Cuomo C.A."/>
        </authorList>
    </citation>
    <scope>NUCLEOTIDE SEQUENCE [LARGE SCALE GENOMIC DNA]</scope>
    <source>
        <strain evidence="3">ATCC 11503 / BCRC 21390 / CBS 2605 / JCM 1781 / NBRC 1676 / NRRL YB-4239</strain>
    </source>
</reference>
<dbReference type="VEuPathDB" id="FungiDB:LELG_00698"/>